<feature type="transmembrane region" description="Helical" evidence="6">
    <location>
        <begin position="118"/>
        <end position="144"/>
    </location>
</feature>
<feature type="region of interest" description="Disordered" evidence="5">
    <location>
        <begin position="238"/>
        <end position="580"/>
    </location>
</feature>
<dbReference type="GO" id="GO:0005886">
    <property type="term" value="C:plasma membrane"/>
    <property type="evidence" value="ECO:0007669"/>
    <property type="project" value="InterPro"/>
</dbReference>
<evidence type="ECO:0000256" key="2">
    <source>
        <dbReference type="ARBA" id="ARBA00022692"/>
    </source>
</evidence>
<evidence type="ECO:0000256" key="7">
    <source>
        <dbReference type="SAM" id="SignalP"/>
    </source>
</evidence>
<reference evidence="9" key="1">
    <citation type="journal article" date="2017" name="Nat. Microbiol.">
        <title>Global analysis of biosynthetic gene clusters reveals vast potential of secondary metabolite production in Penicillium species.</title>
        <authorList>
            <person name="Nielsen J.C."/>
            <person name="Grijseels S."/>
            <person name="Prigent S."/>
            <person name="Ji B."/>
            <person name="Dainat J."/>
            <person name="Nielsen K.F."/>
            <person name="Frisvad J.C."/>
            <person name="Workman M."/>
            <person name="Nielsen J."/>
        </authorList>
    </citation>
    <scope>NUCLEOTIDE SEQUENCE [LARGE SCALE GENOMIC DNA]</scope>
    <source>
        <strain evidence="9">IBT 13039</strain>
    </source>
</reference>
<keyword evidence="7" id="KW-0732">Signal</keyword>
<evidence type="ECO:0000256" key="6">
    <source>
        <dbReference type="SAM" id="Phobius"/>
    </source>
</evidence>
<dbReference type="OMA" id="VFGYCKG"/>
<feature type="compositionally biased region" description="Basic and acidic residues" evidence="5">
    <location>
        <begin position="240"/>
        <end position="250"/>
    </location>
</feature>
<accession>A0A1V6YCN1</accession>
<evidence type="ECO:0000256" key="4">
    <source>
        <dbReference type="ARBA" id="ARBA00023136"/>
    </source>
</evidence>
<feature type="compositionally biased region" description="Polar residues" evidence="5">
    <location>
        <begin position="451"/>
        <end position="466"/>
    </location>
</feature>
<comment type="subcellular location">
    <subcellularLocation>
        <location evidence="1">Membrane</location>
        <topology evidence="1">Multi-pass membrane protein</topology>
    </subcellularLocation>
</comment>
<evidence type="ECO:0000256" key="1">
    <source>
        <dbReference type="ARBA" id="ARBA00004141"/>
    </source>
</evidence>
<dbReference type="PANTHER" id="PTHR28013:SF3">
    <property type="entry name" value="PROTEIN DCV1-RELATED"/>
    <property type="match status" value="1"/>
</dbReference>
<dbReference type="AlphaFoldDB" id="A0A1V6YCN1"/>
<organism evidence="8 9">
    <name type="scientific">Penicillium nalgiovense</name>
    <dbReference type="NCBI Taxonomy" id="60175"/>
    <lineage>
        <taxon>Eukaryota</taxon>
        <taxon>Fungi</taxon>
        <taxon>Dikarya</taxon>
        <taxon>Ascomycota</taxon>
        <taxon>Pezizomycotina</taxon>
        <taxon>Eurotiomycetes</taxon>
        <taxon>Eurotiomycetidae</taxon>
        <taxon>Eurotiales</taxon>
        <taxon>Aspergillaceae</taxon>
        <taxon>Penicillium</taxon>
    </lineage>
</organism>
<dbReference type="Proteomes" id="UP000191691">
    <property type="component" value="Unassembled WGS sequence"/>
</dbReference>
<dbReference type="GO" id="GO:0035838">
    <property type="term" value="C:growing cell tip"/>
    <property type="evidence" value="ECO:0007669"/>
    <property type="project" value="TreeGrafter"/>
</dbReference>
<keyword evidence="4 6" id="KW-0472">Membrane</keyword>
<dbReference type="InterPro" id="IPR051380">
    <property type="entry name" value="pH-response_reg_palI/RIM9"/>
</dbReference>
<keyword evidence="9" id="KW-1185">Reference proteome</keyword>
<evidence type="ECO:0000256" key="5">
    <source>
        <dbReference type="SAM" id="MobiDB-lite"/>
    </source>
</evidence>
<feature type="chain" id="PRO_5013229526" description="MARVEL domain-containing protein" evidence="7">
    <location>
        <begin position="33"/>
        <end position="737"/>
    </location>
</feature>
<proteinExistence type="predicted"/>
<feature type="compositionally biased region" description="Gly residues" evidence="5">
    <location>
        <begin position="352"/>
        <end position="368"/>
    </location>
</feature>
<dbReference type="PANTHER" id="PTHR28013">
    <property type="entry name" value="PROTEIN DCV1-RELATED"/>
    <property type="match status" value="1"/>
</dbReference>
<feature type="transmembrane region" description="Helical" evidence="6">
    <location>
        <begin position="83"/>
        <end position="106"/>
    </location>
</feature>
<dbReference type="InterPro" id="IPR009571">
    <property type="entry name" value="SUR7/Rim9-like_fungi"/>
</dbReference>
<dbReference type="GO" id="GO:0032153">
    <property type="term" value="C:cell division site"/>
    <property type="evidence" value="ECO:0007669"/>
    <property type="project" value="TreeGrafter"/>
</dbReference>
<evidence type="ECO:0000256" key="3">
    <source>
        <dbReference type="ARBA" id="ARBA00022989"/>
    </source>
</evidence>
<sequence length="737" mass="80071">MLLKPATPLSILLLIAFVLLLLSCLSTPIVQGIPLATFRDVDYGVFGYCKGGTCTNIHVGYTSNDISNTGDDFNLPSGPRKSLSSILIIHPVAALLTLICLCLAIAAHFHAPSHSPRFLLTLLILLLPTLLVTLLAFLVDILLFVPHLGWGGWIVLVATIILTSCGVVTCAMRRTLVSRKARKRRIAENAEMSGENHYNRQNAAAAAIAPPVPAPVEPKEAFMSNSLNSDSAPTFATFHTETRDSDDDRTPLNSRTPMSDIPAPPDHRGGPYRAPDEFGNAPPHGSGPYGAGPMPRNPSDPRIRPQYSDGSMGSRRGGAPPGFNGRGRGGYPPRGGRGGPYMGPPRGPSPGTRGGYMGPMPGRGGRGGMMPSRGPVGYGHGPDGPDGPNRGFDAYGRSVSPPMDDPYSYGPPGQMRQPSPGRIGMAVSPETVGQAIEMTPQPRPQYDMHESTQPMSSVPQALSAENNGAVPESPTSMYSRPGSYIPPRSGWGATDPRTASPRPPRQSPQPNNNGPTYYEDVDPRFARRPSPPTDSAIPSSLTPGAARLANTRPIPSPNAAQLEELTRPTVRARRRSRERKNVEEEITRILNALMAANQFNYVTWLQLNQIDRQLEAFNNVLIQIQDEEAFDAIEEERIWSQIVADTPIPSPSDAQLKELTKLTKRARGHARDTEFIHQEITRLFYRDQLEGMEQALMRLHQGLRDIEKEEEIDTAKEKGIWSQVGCCGPVQSVYTGR</sequence>
<keyword evidence="2 6" id="KW-0812">Transmembrane</keyword>
<feature type="transmembrane region" description="Helical" evidence="6">
    <location>
        <begin position="150"/>
        <end position="172"/>
    </location>
</feature>
<evidence type="ECO:0000313" key="9">
    <source>
        <dbReference type="Proteomes" id="UP000191691"/>
    </source>
</evidence>
<comment type="caution">
    <text evidence="8">The sequence shown here is derived from an EMBL/GenBank/DDBJ whole genome shotgun (WGS) entry which is preliminary data.</text>
</comment>
<feature type="signal peptide" evidence="7">
    <location>
        <begin position="1"/>
        <end position="32"/>
    </location>
</feature>
<dbReference type="Pfam" id="PF06687">
    <property type="entry name" value="SUR7"/>
    <property type="match status" value="1"/>
</dbReference>
<feature type="compositionally biased region" description="Gly residues" evidence="5">
    <location>
        <begin position="315"/>
        <end position="341"/>
    </location>
</feature>
<dbReference type="STRING" id="60175.A0A1V6YCN1"/>
<gene>
    <name evidence="8" type="ORF">PENNAL_c0024G03936</name>
</gene>
<keyword evidence="3 6" id="KW-1133">Transmembrane helix</keyword>
<evidence type="ECO:0000313" key="8">
    <source>
        <dbReference type="EMBL" id="OQE85259.1"/>
    </source>
</evidence>
<evidence type="ECO:0008006" key="10">
    <source>
        <dbReference type="Google" id="ProtNLM"/>
    </source>
</evidence>
<protein>
    <recommendedName>
        <fullName evidence="10">MARVEL domain-containing protein</fullName>
    </recommendedName>
</protein>
<name>A0A1V6YCN1_PENNA</name>
<dbReference type="EMBL" id="MOOB01000024">
    <property type="protein sequence ID" value="OQE85259.1"/>
    <property type="molecule type" value="Genomic_DNA"/>
</dbReference>
<dbReference type="PROSITE" id="PS51257">
    <property type="entry name" value="PROKAR_LIPOPROTEIN"/>
    <property type="match status" value="1"/>
</dbReference>